<accession>A0A1N6TKY0</accession>
<dbReference type="Gene3D" id="1.20.1270.180">
    <property type="match status" value="1"/>
</dbReference>
<dbReference type="Proteomes" id="UP000186385">
    <property type="component" value="Unassembled WGS sequence"/>
</dbReference>
<reference evidence="7" key="2">
    <citation type="submission" date="2017-03" db="EMBL/GenBank/DDBJ databases">
        <title>Bacillus sp. V-88(T) DSM27956, whole genome shotgun sequencing project.</title>
        <authorList>
            <person name="Dastager S.G."/>
            <person name="Neurgaonkar P.S."/>
            <person name="Dharne M.S."/>
        </authorList>
    </citation>
    <scope>NUCLEOTIDE SEQUENCE [LARGE SCALE GENOMIC DNA]</scope>
    <source>
        <strain evidence="7">DSM 25145</strain>
    </source>
</reference>
<feature type="coiled-coil region" evidence="2">
    <location>
        <begin position="157"/>
        <end position="184"/>
    </location>
</feature>
<dbReference type="STRING" id="1017273.SAMN05443094_10316"/>
<dbReference type="OrthoDB" id="2438161at2"/>
<dbReference type="EMBL" id="FTLX01000003">
    <property type="protein sequence ID" value="SIQ54048.1"/>
    <property type="molecule type" value="Genomic_DNA"/>
</dbReference>
<dbReference type="PANTHER" id="PTHR39176">
    <property type="entry name" value="PERIPLASMIC PROTEIN-RELATED"/>
    <property type="match status" value="1"/>
</dbReference>
<evidence type="ECO:0000313" key="6">
    <source>
        <dbReference type="Proteomes" id="UP000186385"/>
    </source>
</evidence>
<keyword evidence="1" id="KW-0802">TPR repeat</keyword>
<dbReference type="PROSITE" id="PS50005">
    <property type="entry name" value="TPR"/>
    <property type="match status" value="1"/>
</dbReference>
<reference evidence="5 6" key="1">
    <citation type="submission" date="2017-01" db="EMBL/GenBank/DDBJ databases">
        <authorList>
            <person name="Mah S.A."/>
            <person name="Swanson W.J."/>
            <person name="Moy G.W."/>
            <person name="Vacquier V.D."/>
        </authorList>
    </citation>
    <scope>NUCLEOTIDE SEQUENCE [LARGE SCALE GENOMIC DNA]</scope>
    <source>
        <strain evidence="5 6">NIO-1016</strain>
    </source>
</reference>
<feature type="domain" description="Lysozyme inhibitor LprI-like N-terminal" evidence="3">
    <location>
        <begin position="229"/>
        <end position="315"/>
    </location>
</feature>
<keyword evidence="2" id="KW-0175">Coiled coil</keyword>
<keyword evidence="7" id="KW-1185">Reference proteome</keyword>
<evidence type="ECO:0000313" key="5">
    <source>
        <dbReference type="EMBL" id="SIQ54048.1"/>
    </source>
</evidence>
<feature type="coiled-coil region" evidence="2">
    <location>
        <begin position="86"/>
        <end position="117"/>
    </location>
</feature>
<reference evidence="4" key="3">
    <citation type="submission" date="2017-03" db="EMBL/GenBank/DDBJ databases">
        <authorList>
            <person name="Dastager S.G."/>
            <person name="Neurgaonkar P.S."/>
            <person name="Dharne M.S."/>
        </authorList>
    </citation>
    <scope>NUCLEOTIDE SEQUENCE</scope>
    <source>
        <strain evidence="4">DSM 25145</strain>
    </source>
</reference>
<dbReference type="Pfam" id="PF07007">
    <property type="entry name" value="LprI"/>
    <property type="match status" value="1"/>
</dbReference>
<dbReference type="RefSeq" id="WP_052698495.1">
    <property type="nucleotide sequence ID" value="NZ_FTLX01000003.1"/>
</dbReference>
<evidence type="ECO:0000313" key="4">
    <source>
        <dbReference type="EMBL" id="OXS78306.1"/>
    </source>
</evidence>
<evidence type="ECO:0000256" key="2">
    <source>
        <dbReference type="SAM" id="Coils"/>
    </source>
</evidence>
<sequence>MKKMLWSAAALFFLAGCSNELYEEAMKKGKLALADADFDKARSSFELALEEEPDDPDASRMAEQLRLLEKTETAAEEGNWSEVSKQASLLLEKDNLQSQLKEQAEEYTAAAEAETKAAQKVAEQLAGVQSKVSEGSYEEASVLLDELEADESLQAALLAQQEEVDAARSDIEASKKEQQDKEQAEAVQAAADAAAATAVAEASKGWTYEDQLDDLSGRTADFDYIVETGTTAQALEAEQTRYKQWDNLLNEIYGTLKSELPNDEFVQLRAAQREWITYRDESAAEAASSYAGTDWEDVQYKMTQAYLTEIRCYELVDRYMD</sequence>
<dbReference type="AlphaFoldDB" id="A0A1N6TKY0"/>
<evidence type="ECO:0000256" key="1">
    <source>
        <dbReference type="PROSITE-ProRule" id="PRU00339"/>
    </source>
</evidence>
<feature type="repeat" description="TPR" evidence="1">
    <location>
        <begin position="22"/>
        <end position="55"/>
    </location>
</feature>
<dbReference type="EMBL" id="MWSK01000003">
    <property type="protein sequence ID" value="OXS78306.1"/>
    <property type="molecule type" value="Genomic_DNA"/>
</dbReference>
<name>A0A1N6TKY0_9BACI</name>
<organism evidence="5 6">
    <name type="scientific">Domibacillus enclensis</name>
    <dbReference type="NCBI Taxonomy" id="1017273"/>
    <lineage>
        <taxon>Bacteria</taxon>
        <taxon>Bacillati</taxon>
        <taxon>Bacillota</taxon>
        <taxon>Bacilli</taxon>
        <taxon>Bacillales</taxon>
        <taxon>Bacillaceae</taxon>
        <taxon>Domibacillus</taxon>
    </lineage>
</organism>
<dbReference type="InterPro" id="IPR019734">
    <property type="entry name" value="TPR_rpt"/>
</dbReference>
<dbReference type="PROSITE" id="PS51257">
    <property type="entry name" value="PROKAR_LIPOPROTEIN"/>
    <property type="match status" value="1"/>
</dbReference>
<dbReference type="PANTHER" id="PTHR39176:SF1">
    <property type="entry name" value="PERIPLASMIC PROTEIN"/>
    <property type="match status" value="1"/>
</dbReference>
<dbReference type="InterPro" id="IPR009739">
    <property type="entry name" value="LprI-like_N"/>
</dbReference>
<dbReference type="Proteomes" id="UP000215545">
    <property type="component" value="Unassembled WGS sequence"/>
</dbReference>
<evidence type="ECO:0000313" key="7">
    <source>
        <dbReference type="Proteomes" id="UP000215545"/>
    </source>
</evidence>
<gene>
    <name evidence="4" type="ORF">B1B05_06735</name>
    <name evidence="5" type="ORF">SAMN05443094_10316</name>
</gene>
<protein>
    <recommendedName>
        <fullName evidence="3">Lysozyme inhibitor LprI-like N-terminal domain-containing protein</fullName>
    </recommendedName>
</protein>
<evidence type="ECO:0000259" key="3">
    <source>
        <dbReference type="Pfam" id="PF07007"/>
    </source>
</evidence>
<proteinExistence type="predicted"/>